<accession>A0A1K1TVN0</accession>
<dbReference type="Gene3D" id="3.40.1260.10">
    <property type="entry name" value="DsrEFH-like"/>
    <property type="match status" value="1"/>
</dbReference>
<dbReference type="STRING" id="1122209.SAMN02745752_00322"/>
<dbReference type="InterPro" id="IPR007215">
    <property type="entry name" value="Sulphur_relay_TusB/DsrH"/>
</dbReference>
<dbReference type="InterPro" id="IPR027396">
    <property type="entry name" value="DsrEFH-like"/>
</dbReference>
<name>A0A1K1TVN0_9GAMM</name>
<dbReference type="GO" id="GO:1990228">
    <property type="term" value="C:sulfurtransferase complex"/>
    <property type="evidence" value="ECO:0007669"/>
    <property type="project" value="TreeGrafter"/>
</dbReference>
<dbReference type="Pfam" id="PF04077">
    <property type="entry name" value="DsrH"/>
    <property type="match status" value="1"/>
</dbReference>
<dbReference type="SUPFAM" id="SSF75169">
    <property type="entry name" value="DsrEFH-like"/>
    <property type="match status" value="1"/>
</dbReference>
<protein>
    <submittedName>
        <fullName evidence="1">Sulfur relay protein TusB/DsrH</fullName>
    </submittedName>
</protein>
<dbReference type="OrthoDB" id="9795117at2"/>
<evidence type="ECO:0000313" key="1">
    <source>
        <dbReference type="EMBL" id="SFX04364.1"/>
    </source>
</evidence>
<dbReference type="RefSeq" id="WP_072324555.1">
    <property type="nucleotide sequence ID" value="NZ_FPJW01000001.1"/>
</dbReference>
<dbReference type="NCBIfam" id="TIGR03011">
    <property type="entry name" value="sulf_tusB_dsrH"/>
    <property type="match status" value="1"/>
</dbReference>
<dbReference type="GO" id="GO:0002143">
    <property type="term" value="P:tRNA wobble position uridine thiolation"/>
    <property type="evidence" value="ECO:0007669"/>
    <property type="project" value="InterPro"/>
</dbReference>
<dbReference type="Proteomes" id="UP000182350">
    <property type="component" value="Unassembled WGS sequence"/>
</dbReference>
<organism evidence="1 2">
    <name type="scientific">Marinospirillum alkaliphilum DSM 21637</name>
    <dbReference type="NCBI Taxonomy" id="1122209"/>
    <lineage>
        <taxon>Bacteria</taxon>
        <taxon>Pseudomonadati</taxon>
        <taxon>Pseudomonadota</taxon>
        <taxon>Gammaproteobacteria</taxon>
        <taxon>Oceanospirillales</taxon>
        <taxon>Oceanospirillaceae</taxon>
        <taxon>Marinospirillum</taxon>
    </lineage>
</organism>
<gene>
    <name evidence="1" type="ORF">SAMN02745752_00322</name>
</gene>
<dbReference type="PANTHER" id="PTHR37526:SF1">
    <property type="entry name" value="PROTEIN TUSB"/>
    <property type="match status" value="1"/>
</dbReference>
<evidence type="ECO:0000313" key="2">
    <source>
        <dbReference type="Proteomes" id="UP000182350"/>
    </source>
</evidence>
<dbReference type="PANTHER" id="PTHR37526">
    <property type="entry name" value="PROTEIN TUSB"/>
    <property type="match status" value="1"/>
</dbReference>
<keyword evidence="2" id="KW-1185">Reference proteome</keyword>
<sequence>MSTLHQLNHPGKLNTCLPLLATGDRLLLIESAVALAASRDFLLALPEGVQLLALAQDLQARGLQQHLPTAVSSISDEQWVSLSLEVERVISW</sequence>
<dbReference type="EMBL" id="FPJW01000001">
    <property type="protein sequence ID" value="SFX04364.1"/>
    <property type="molecule type" value="Genomic_DNA"/>
</dbReference>
<dbReference type="AlphaFoldDB" id="A0A1K1TVN0"/>
<proteinExistence type="predicted"/>
<reference evidence="1 2" key="1">
    <citation type="submission" date="2016-11" db="EMBL/GenBank/DDBJ databases">
        <authorList>
            <person name="Jaros S."/>
            <person name="Januszkiewicz K."/>
            <person name="Wedrychowicz H."/>
        </authorList>
    </citation>
    <scope>NUCLEOTIDE SEQUENCE [LARGE SCALE GENOMIC DNA]</scope>
    <source>
        <strain evidence="1 2">DSM 21637</strain>
    </source>
</reference>